<feature type="transmembrane region" description="Helical" evidence="6">
    <location>
        <begin position="6"/>
        <end position="29"/>
    </location>
</feature>
<sequence length="257" mass="28885">MQVIEISMWQLFLCLILVMITGFCSIMLHLKLEKDLLIGTTRTFVQLFVMGYLLKFIFQINTYYLVLAFFTWMIFWAAHAVKGRTKERTIPLLFPTFMAMLVSCMLVTIIVTSLVVQVKPWYKPQYFIPIGGMIVGNSMNGIAVALERMLSEMRKQRDEIEMFLCIGANCQEATASIVASSIKAGMIPSINALMTVGLVTLPGMMTGQILAGVNPMTAVKYQIIVMLMLTTSTAISCIILIHVVRRICFTPAQQMKI</sequence>
<dbReference type="AlphaFoldDB" id="A0A5S9F2D7"/>
<gene>
    <name evidence="7" type="ORF">UABAM_00345</name>
</gene>
<protein>
    <submittedName>
        <fullName evidence="7">Iron export ABC transporter permease subunit FetB</fullName>
    </submittedName>
</protein>
<dbReference type="Proteomes" id="UP000326354">
    <property type="component" value="Chromosome"/>
</dbReference>
<keyword evidence="5 6" id="KW-0472">Membrane</keyword>
<evidence type="ECO:0000256" key="4">
    <source>
        <dbReference type="ARBA" id="ARBA00022989"/>
    </source>
</evidence>
<dbReference type="RefSeq" id="WP_151966262.1">
    <property type="nucleotide sequence ID" value="NZ_AP019860.1"/>
</dbReference>
<dbReference type="Pfam" id="PF03649">
    <property type="entry name" value="UPF0014"/>
    <property type="match status" value="1"/>
</dbReference>
<dbReference type="GO" id="GO:0005886">
    <property type="term" value="C:plasma membrane"/>
    <property type="evidence" value="ECO:0007669"/>
    <property type="project" value="TreeGrafter"/>
</dbReference>
<organism evidence="7 8">
    <name type="scientific">Uabimicrobium amorphum</name>
    <dbReference type="NCBI Taxonomy" id="2596890"/>
    <lineage>
        <taxon>Bacteria</taxon>
        <taxon>Pseudomonadati</taxon>
        <taxon>Planctomycetota</taxon>
        <taxon>Candidatus Uabimicrobiia</taxon>
        <taxon>Candidatus Uabimicrobiales</taxon>
        <taxon>Candidatus Uabimicrobiaceae</taxon>
        <taxon>Candidatus Uabimicrobium</taxon>
    </lineage>
</organism>
<proteinExistence type="inferred from homology"/>
<comment type="similarity">
    <text evidence="2">Belongs to the UPF0014 family.</text>
</comment>
<evidence type="ECO:0000256" key="1">
    <source>
        <dbReference type="ARBA" id="ARBA00004141"/>
    </source>
</evidence>
<evidence type="ECO:0000256" key="5">
    <source>
        <dbReference type="ARBA" id="ARBA00023136"/>
    </source>
</evidence>
<keyword evidence="3 6" id="KW-0812">Transmembrane</keyword>
<keyword evidence="4 6" id="KW-1133">Transmembrane helix</keyword>
<feature type="transmembrane region" description="Helical" evidence="6">
    <location>
        <begin position="223"/>
        <end position="244"/>
    </location>
</feature>
<evidence type="ECO:0000256" key="3">
    <source>
        <dbReference type="ARBA" id="ARBA00022692"/>
    </source>
</evidence>
<dbReference type="InterPro" id="IPR005226">
    <property type="entry name" value="UPF0014_fam"/>
</dbReference>
<comment type="subcellular location">
    <subcellularLocation>
        <location evidence="1">Membrane</location>
        <topology evidence="1">Multi-pass membrane protein</topology>
    </subcellularLocation>
</comment>
<keyword evidence="8" id="KW-1185">Reference proteome</keyword>
<dbReference type="OrthoDB" id="9791807at2"/>
<feature type="transmembrane region" description="Helical" evidence="6">
    <location>
        <begin position="63"/>
        <end position="81"/>
    </location>
</feature>
<accession>A0A5S9F2D7</accession>
<evidence type="ECO:0000313" key="8">
    <source>
        <dbReference type="Proteomes" id="UP000326354"/>
    </source>
</evidence>
<feature type="transmembrane region" description="Helical" evidence="6">
    <location>
        <begin position="93"/>
        <end position="114"/>
    </location>
</feature>
<feature type="transmembrane region" description="Helical" evidence="6">
    <location>
        <begin position="190"/>
        <end position="211"/>
    </location>
</feature>
<evidence type="ECO:0000256" key="2">
    <source>
        <dbReference type="ARBA" id="ARBA00005268"/>
    </source>
</evidence>
<reference evidence="7 8" key="1">
    <citation type="submission" date="2019-08" db="EMBL/GenBank/DDBJ databases">
        <title>Complete genome sequence of Candidatus Uab amorphum.</title>
        <authorList>
            <person name="Shiratori T."/>
            <person name="Suzuki S."/>
            <person name="Kakizawa Y."/>
            <person name="Ishida K."/>
        </authorList>
    </citation>
    <scope>NUCLEOTIDE SEQUENCE [LARGE SCALE GENOMIC DNA]</scope>
    <source>
        <strain evidence="7 8">SRT547</strain>
    </source>
</reference>
<evidence type="ECO:0000256" key="6">
    <source>
        <dbReference type="SAM" id="Phobius"/>
    </source>
</evidence>
<dbReference type="PANTHER" id="PTHR30028:SF0">
    <property type="entry name" value="PROTEIN ALUMINUM SENSITIVE 3"/>
    <property type="match status" value="1"/>
</dbReference>
<dbReference type="KEGG" id="uam:UABAM_00345"/>
<dbReference type="EMBL" id="AP019860">
    <property type="protein sequence ID" value="BBM82002.1"/>
    <property type="molecule type" value="Genomic_DNA"/>
</dbReference>
<evidence type="ECO:0000313" key="7">
    <source>
        <dbReference type="EMBL" id="BBM82002.1"/>
    </source>
</evidence>
<feature type="transmembrane region" description="Helical" evidence="6">
    <location>
        <begin position="126"/>
        <end position="146"/>
    </location>
</feature>
<dbReference type="PANTHER" id="PTHR30028">
    <property type="entry name" value="UPF0014 INNER MEMBRANE PROTEIN YBBM-RELATED"/>
    <property type="match status" value="1"/>
</dbReference>
<name>A0A5S9F2D7_UABAM</name>